<dbReference type="RefSeq" id="XP_028278652.1">
    <property type="nucleotide sequence ID" value="XM_028422851.1"/>
</dbReference>
<keyword evidence="4" id="KW-1185">Reference proteome</keyword>
<evidence type="ECO:0000313" key="5">
    <source>
        <dbReference type="RefSeq" id="XP_028278652.1"/>
    </source>
</evidence>
<keyword evidence="1" id="KW-0175">Coiled coil</keyword>
<evidence type="ECO:0000313" key="4">
    <source>
        <dbReference type="Proteomes" id="UP000515145"/>
    </source>
</evidence>
<evidence type="ECO:0000256" key="1">
    <source>
        <dbReference type="ARBA" id="ARBA00023054"/>
    </source>
</evidence>
<dbReference type="GeneID" id="114446935"/>
<proteinExistence type="predicted"/>
<dbReference type="InterPro" id="IPR032755">
    <property type="entry name" value="TSNAXIP1_N"/>
</dbReference>
<feature type="compositionally biased region" description="Basic and acidic residues" evidence="2">
    <location>
        <begin position="198"/>
        <end position="216"/>
    </location>
</feature>
<protein>
    <submittedName>
        <fullName evidence="5">Clathrin heavy chain linker domain-containing protein 1-like</fullName>
    </submittedName>
</protein>
<dbReference type="OrthoDB" id="2113814at2759"/>
<feature type="domain" description="Translin-associated factor X-interacting protein 1 N-terminal" evidence="3">
    <location>
        <begin position="24"/>
        <end position="134"/>
    </location>
</feature>
<organism evidence="4 5">
    <name type="scientific">Parambassis ranga</name>
    <name type="common">Indian glassy fish</name>
    <dbReference type="NCBI Taxonomy" id="210632"/>
    <lineage>
        <taxon>Eukaryota</taxon>
        <taxon>Metazoa</taxon>
        <taxon>Chordata</taxon>
        <taxon>Craniata</taxon>
        <taxon>Vertebrata</taxon>
        <taxon>Euteleostomi</taxon>
        <taxon>Actinopterygii</taxon>
        <taxon>Neopterygii</taxon>
        <taxon>Teleostei</taxon>
        <taxon>Neoteleostei</taxon>
        <taxon>Acanthomorphata</taxon>
        <taxon>Ovalentaria</taxon>
        <taxon>Ambassidae</taxon>
        <taxon>Parambassis</taxon>
    </lineage>
</organism>
<reference evidence="5" key="1">
    <citation type="submission" date="2025-08" db="UniProtKB">
        <authorList>
            <consortium name="RefSeq"/>
        </authorList>
    </citation>
    <scope>IDENTIFICATION</scope>
</reference>
<dbReference type="AlphaFoldDB" id="A0A6P7JNT1"/>
<dbReference type="Proteomes" id="UP000515145">
    <property type="component" value="Chromosome 15"/>
</dbReference>
<name>A0A6P7JNT1_9TELE</name>
<evidence type="ECO:0000256" key="2">
    <source>
        <dbReference type="SAM" id="MobiDB-lite"/>
    </source>
</evidence>
<sequence>MSEPVQARSSDRSPGRRFFRSLNEFITQEKRVLRCPDQGPDQQRHTVYRSAFNKVIGQATTYKKLLMTIKSEYDDTIRELTRRQDEAEVSHQVVASSASHLTTLLTCRRRATQLRDRICVLKRDTAELQEELQRRRASTGQSVWIPGLTVAESEDPAALDRHLDVLEEQREALLHGKTRWVPLEVKHKMDAELQAAQSRRDQLSSENKHLRVRDWR</sequence>
<gene>
    <name evidence="5" type="primary">LOC114446935</name>
</gene>
<dbReference type="Pfam" id="PF15739">
    <property type="entry name" value="TSNAXIP1_N"/>
    <property type="match status" value="1"/>
</dbReference>
<dbReference type="InParanoid" id="A0A6P7JNT1"/>
<feature type="region of interest" description="Disordered" evidence="2">
    <location>
        <begin position="196"/>
        <end position="216"/>
    </location>
</feature>
<accession>A0A6P7JNT1</accession>
<evidence type="ECO:0000259" key="3">
    <source>
        <dbReference type="Pfam" id="PF15739"/>
    </source>
</evidence>